<keyword evidence="3" id="KW-1185">Reference proteome</keyword>
<protein>
    <submittedName>
        <fullName evidence="2">Uncharacterized protein</fullName>
    </submittedName>
</protein>
<sequence>MASISNPRSGMNTKTHNRIEIWRQEVADATSSQAQPGYSSDRSLAHRASFWSRILKPKSGKGVPEEGDRTEMYDQIEDDNVRKDGGNDDGDESLLFRSESTEPDALRKRRDRLERAARLIMASNAANEKIDSPMLDIRRSTERLDKAIRYDNGSGNEEYLDQRKHTKCTVKTCMGNREI</sequence>
<dbReference type="AlphaFoldDB" id="A0A3E2HPK1"/>
<feature type="compositionally biased region" description="Basic and acidic residues" evidence="1">
    <location>
        <begin position="63"/>
        <end position="72"/>
    </location>
</feature>
<name>A0A3E2HPK1_SCYLI</name>
<dbReference type="Proteomes" id="UP000258309">
    <property type="component" value="Unassembled WGS sequence"/>
</dbReference>
<accession>A0A3E2HPK1</accession>
<gene>
    <name evidence="2" type="ORF">B7463_g1148</name>
</gene>
<reference evidence="2 3" key="1">
    <citation type="submission" date="2018-05" db="EMBL/GenBank/DDBJ databases">
        <title>Draft genome sequence of Scytalidium lignicola DSM 105466, a ubiquitous saprotrophic fungus.</title>
        <authorList>
            <person name="Buettner E."/>
            <person name="Gebauer A.M."/>
            <person name="Hofrichter M."/>
            <person name="Liers C."/>
            <person name="Kellner H."/>
        </authorList>
    </citation>
    <scope>NUCLEOTIDE SEQUENCE [LARGE SCALE GENOMIC DNA]</scope>
    <source>
        <strain evidence="2 3">DSM 105466</strain>
    </source>
</reference>
<proteinExistence type="predicted"/>
<comment type="caution">
    <text evidence="2">The sequence shown here is derived from an EMBL/GenBank/DDBJ whole genome shotgun (WGS) entry which is preliminary data.</text>
</comment>
<organism evidence="2 3">
    <name type="scientific">Scytalidium lignicola</name>
    <name type="common">Hyphomycete</name>
    <dbReference type="NCBI Taxonomy" id="5539"/>
    <lineage>
        <taxon>Eukaryota</taxon>
        <taxon>Fungi</taxon>
        <taxon>Dikarya</taxon>
        <taxon>Ascomycota</taxon>
        <taxon>Pezizomycotina</taxon>
        <taxon>Leotiomycetes</taxon>
        <taxon>Leotiomycetes incertae sedis</taxon>
        <taxon>Scytalidium</taxon>
    </lineage>
</organism>
<evidence type="ECO:0000313" key="2">
    <source>
        <dbReference type="EMBL" id="RFU35162.1"/>
    </source>
</evidence>
<evidence type="ECO:0000313" key="3">
    <source>
        <dbReference type="Proteomes" id="UP000258309"/>
    </source>
</evidence>
<feature type="region of interest" description="Disordered" evidence="1">
    <location>
        <begin position="55"/>
        <end position="108"/>
    </location>
</feature>
<feature type="non-terminal residue" evidence="2">
    <location>
        <position position="1"/>
    </location>
</feature>
<dbReference type="EMBL" id="NCSJ02000011">
    <property type="protein sequence ID" value="RFU35162.1"/>
    <property type="molecule type" value="Genomic_DNA"/>
</dbReference>
<evidence type="ECO:0000256" key="1">
    <source>
        <dbReference type="SAM" id="MobiDB-lite"/>
    </source>
</evidence>
<feature type="non-terminal residue" evidence="2">
    <location>
        <position position="179"/>
    </location>
</feature>